<feature type="domain" description="Tyr recombinase" evidence="3">
    <location>
        <begin position="163"/>
        <end position="403"/>
    </location>
</feature>
<dbReference type="GO" id="GO:0006310">
    <property type="term" value="P:DNA recombination"/>
    <property type="evidence" value="ECO:0007669"/>
    <property type="project" value="UniProtKB-KW"/>
</dbReference>
<proteinExistence type="predicted"/>
<evidence type="ECO:0000256" key="2">
    <source>
        <dbReference type="ARBA" id="ARBA00023172"/>
    </source>
</evidence>
<accession>A0A0F9WP32</accession>
<protein>
    <recommendedName>
        <fullName evidence="3">Tyr recombinase domain-containing protein</fullName>
    </recommendedName>
</protein>
<sequence>MLKIGSKKYSFPLFVENDLSLVLMPCIFSNVLIERGTIFKVIENENINGVVNSQLVEKDVDDNTIRVILNRLETFLEWIEDYSQESKYVSLSTHHNLPGTIINDYINDVLIKERGRGEKSIHQHLMALNAYYNYLAYSGFTTTKNLYIKPDNKEQARTNTKSRNPVKYLTPELRSILYRNTSSIRDELLLKTGGEIGCRSGENLGFLVSDFNYQGKNYPGMLSLFKIMEASPDQIEFEYFLQGKFTKSHRYSGGKSRTLYIHRDLLSRFKDYYEKERPKTEANTFFVNDSSSNSKTAIAKSRASRVFTAIRKIALEQQEKGLLPEEGQQLEPAHTHHILRHSFGTDKFYEYSEQNNICVDDVTPTSQPYLTVAALLGHSANDNSAPKTTSGYIRSCHIKLRYM</sequence>
<dbReference type="PROSITE" id="PS51898">
    <property type="entry name" value="TYR_RECOMBINASE"/>
    <property type="match status" value="1"/>
</dbReference>
<evidence type="ECO:0000256" key="1">
    <source>
        <dbReference type="ARBA" id="ARBA00023125"/>
    </source>
</evidence>
<dbReference type="SUPFAM" id="SSF56349">
    <property type="entry name" value="DNA breaking-rejoining enzymes"/>
    <property type="match status" value="1"/>
</dbReference>
<reference evidence="4" key="1">
    <citation type="journal article" date="2015" name="Nature">
        <title>Complex archaea that bridge the gap between prokaryotes and eukaryotes.</title>
        <authorList>
            <person name="Spang A."/>
            <person name="Saw J.H."/>
            <person name="Jorgensen S.L."/>
            <person name="Zaremba-Niedzwiedzka K."/>
            <person name="Martijn J."/>
            <person name="Lind A.E."/>
            <person name="van Eijk R."/>
            <person name="Schleper C."/>
            <person name="Guy L."/>
            <person name="Ettema T.J."/>
        </authorList>
    </citation>
    <scope>NUCLEOTIDE SEQUENCE</scope>
</reference>
<dbReference type="GO" id="GO:0015074">
    <property type="term" value="P:DNA integration"/>
    <property type="evidence" value="ECO:0007669"/>
    <property type="project" value="InterPro"/>
</dbReference>
<evidence type="ECO:0000313" key="4">
    <source>
        <dbReference type="EMBL" id="KKN80453.1"/>
    </source>
</evidence>
<evidence type="ECO:0000259" key="3">
    <source>
        <dbReference type="PROSITE" id="PS51898"/>
    </source>
</evidence>
<dbReference type="AlphaFoldDB" id="A0A0F9WP32"/>
<dbReference type="GO" id="GO:0003677">
    <property type="term" value="F:DNA binding"/>
    <property type="evidence" value="ECO:0007669"/>
    <property type="project" value="UniProtKB-KW"/>
</dbReference>
<comment type="caution">
    <text evidence="4">The sequence shown here is derived from an EMBL/GenBank/DDBJ whole genome shotgun (WGS) entry which is preliminary data.</text>
</comment>
<keyword evidence="2" id="KW-0233">DNA recombination</keyword>
<dbReference type="InterPro" id="IPR010998">
    <property type="entry name" value="Integrase_recombinase_N"/>
</dbReference>
<name>A0A0F9WP32_9ZZZZ</name>
<dbReference type="InterPro" id="IPR013762">
    <property type="entry name" value="Integrase-like_cat_sf"/>
</dbReference>
<keyword evidence="1" id="KW-0238">DNA-binding</keyword>
<organism evidence="4">
    <name type="scientific">marine sediment metagenome</name>
    <dbReference type="NCBI Taxonomy" id="412755"/>
    <lineage>
        <taxon>unclassified sequences</taxon>
        <taxon>metagenomes</taxon>
        <taxon>ecological metagenomes</taxon>
    </lineage>
</organism>
<dbReference type="InterPro" id="IPR011010">
    <property type="entry name" value="DNA_brk_join_enz"/>
</dbReference>
<dbReference type="Gene3D" id="1.10.443.10">
    <property type="entry name" value="Intergrase catalytic core"/>
    <property type="match status" value="1"/>
</dbReference>
<dbReference type="InterPro" id="IPR002104">
    <property type="entry name" value="Integrase_catalytic"/>
</dbReference>
<dbReference type="Gene3D" id="1.10.150.130">
    <property type="match status" value="1"/>
</dbReference>
<dbReference type="EMBL" id="LAZR01000230">
    <property type="protein sequence ID" value="KKN80453.1"/>
    <property type="molecule type" value="Genomic_DNA"/>
</dbReference>
<gene>
    <name evidence="4" type="ORF">LCGC14_0328980</name>
</gene>